<dbReference type="Pfam" id="PF16220">
    <property type="entry name" value="DUF4880"/>
    <property type="match status" value="1"/>
</dbReference>
<accession>A0ABV0M3A1</accession>
<feature type="domain" description="FecR protein" evidence="1">
    <location>
        <begin position="107"/>
        <end position="196"/>
    </location>
</feature>
<dbReference type="Gene3D" id="3.55.50.30">
    <property type="match status" value="1"/>
</dbReference>
<evidence type="ECO:0000259" key="3">
    <source>
        <dbReference type="Pfam" id="PF16344"/>
    </source>
</evidence>
<dbReference type="InterPro" id="IPR012373">
    <property type="entry name" value="Ferrdict_sens_TM"/>
</dbReference>
<dbReference type="Pfam" id="PF04773">
    <property type="entry name" value="FecR"/>
    <property type="match status" value="1"/>
</dbReference>
<dbReference type="Pfam" id="PF16344">
    <property type="entry name" value="FecR_C"/>
    <property type="match status" value="1"/>
</dbReference>
<keyword evidence="5" id="KW-1185">Reference proteome</keyword>
<dbReference type="Proteomes" id="UP001496627">
    <property type="component" value="Unassembled WGS sequence"/>
</dbReference>
<proteinExistence type="predicted"/>
<dbReference type="RefSeq" id="WP_227702444.1">
    <property type="nucleotide sequence ID" value="NZ_JBEAAL010000006.1"/>
</dbReference>
<gene>
    <name evidence="4" type="ORF">ABK249_11285</name>
</gene>
<sequence length="310" mass="34057">MADMSDEEREKTIAEEAAGWVARLSSRDATDEDRRRFAHWKAKDLAHAAAFKEMSILWRDLAQVPKSVAPHRGRRVAGAGVAGLLFLGCLGYMADETGVIDRYRSDFHTPVGMIGRFALDDGSIVTLNTDSAIQVKYDQARRQIILLRGEAFFDVAPNPARPFVVSGERTEAIALGTHYAVKVGRHDEVMVEEGHVAVTFGSQRAVLEAGGMAELDDHGRLRTRTGDVAGLTSWRSGKLVFSGQPLGEVLAELDRYHRGRIVVLDDRASGLRVSGVFGAGNIDQVLRVLEQSLPIRITRLAGWVTLVRSR</sequence>
<evidence type="ECO:0000313" key="5">
    <source>
        <dbReference type="Proteomes" id="UP001496627"/>
    </source>
</evidence>
<comment type="caution">
    <text evidence="4">The sequence shown here is derived from an EMBL/GenBank/DDBJ whole genome shotgun (WGS) entry which is preliminary data.</text>
</comment>
<dbReference type="PIRSF" id="PIRSF018266">
    <property type="entry name" value="FecR"/>
    <property type="match status" value="1"/>
</dbReference>
<dbReference type="PANTHER" id="PTHR30273">
    <property type="entry name" value="PERIPLASMIC SIGNAL SENSOR AND SIGMA FACTOR ACTIVATOR FECR-RELATED"/>
    <property type="match status" value="1"/>
</dbReference>
<feature type="domain" description="FecR N-terminal" evidence="2">
    <location>
        <begin position="15"/>
        <end position="54"/>
    </location>
</feature>
<organism evidence="4 5">
    <name type="scientific">Neorhizobium phenanthreniclasticum</name>
    <dbReference type="NCBI Taxonomy" id="3157917"/>
    <lineage>
        <taxon>Bacteria</taxon>
        <taxon>Pseudomonadati</taxon>
        <taxon>Pseudomonadota</taxon>
        <taxon>Alphaproteobacteria</taxon>
        <taxon>Hyphomicrobiales</taxon>
        <taxon>Rhizobiaceae</taxon>
        <taxon>Rhizobium/Agrobacterium group</taxon>
        <taxon>Neorhizobium</taxon>
    </lineage>
</organism>
<protein>
    <submittedName>
        <fullName evidence="4">FecR family protein</fullName>
    </submittedName>
</protein>
<dbReference type="InterPro" id="IPR006860">
    <property type="entry name" value="FecR"/>
</dbReference>
<evidence type="ECO:0000259" key="2">
    <source>
        <dbReference type="Pfam" id="PF16220"/>
    </source>
</evidence>
<dbReference type="InterPro" id="IPR032623">
    <property type="entry name" value="FecR_N"/>
</dbReference>
<name>A0ABV0M3A1_9HYPH</name>
<reference evidence="4 5" key="1">
    <citation type="submission" date="2024-05" db="EMBL/GenBank/DDBJ databases">
        <title>Neorhizobium sp. Rsf11, a plant growth promoting and heavy metal resistant PAH-degrader.</title>
        <authorList>
            <person name="Golubev S.N."/>
            <person name="Muratova A.Y."/>
            <person name="Markelova M.I."/>
        </authorList>
    </citation>
    <scope>NUCLEOTIDE SEQUENCE [LARGE SCALE GENOMIC DNA]</scope>
    <source>
        <strain evidence="4 5">Rsf11</strain>
    </source>
</reference>
<dbReference type="PANTHER" id="PTHR30273:SF2">
    <property type="entry name" value="PROTEIN FECR"/>
    <property type="match status" value="1"/>
</dbReference>
<evidence type="ECO:0000313" key="4">
    <source>
        <dbReference type="EMBL" id="MEQ1405515.1"/>
    </source>
</evidence>
<feature type="domain" description="Protein FecR C-terminal" evidence="3">
    <location>
        <begin position="238"/>
        <end position="297"/>
    </location>
</feature>
<evidence type="ECO:0000259" key="1">
    <source>
        <dbReference type="Pfam" id="PF04773"/>
    </source>
</evidence>
<dbReference type="EMBL" id="JBEAAL010000006">
    <property type="protein sequence ID" value="MEQ1405515.1"/>
    <property type="molecule type" value="Genomic_DNA"/>
</dbReference>
<dbReference type="InterPro" id="IPR032508">
    <property type="entry name" value="FecR_C"/>
</dbReference>
<dbReference type="Gene3D" id="2.60.120.1440">
    <property type="match status" value="1"/>
</dbReference>